<comment type="caution">
    <text evidence="1">The sequence shown here is derived from an EMBL/GenBank/DDBJ whole genome shotgun (WGS) entry which is preliminary data.</text>
</comment>
<organism evidence="1 2">
    <name type="scientific">Pseudolycoriella hygida</name>
    <dbReference type="NCBI Taxonomy" id="35572"/>
    <lineage>
        <taxon>Eukaryota</taxon>
        <taxon>Metazoa</taxon>
        <taxon>Ecdysozoa</taxon>
        <taxon>Arthropoda</taxon>
        <taxon>Hexapoda</taxon>
        <taxon>Insecta</taxon>
        <taxon>Pterygota</taxon>
        <taxon>Neoptera</taxon>
        <taxon>Endopterygota</taxon>
        <taxon>Diptera</taxon>
        <taxon>Nematocera</taxon>
        <taxon>Sciaroidea</taxon>
        <taxon>Sciaridae</taxon>
        <taxon>Pseudolycoriella</taxon>
    </lineage>
</organism>
<dbReference type="Proteomes" id="UP001151699">
    <property type="component" value="Chromosome B"/>
</dbReference>
<protein>
    <submittedName>
        <fullName evidence="1">Uncharacterized protein</fullName>
    </submittedName>
</protein>
<name>A0A9Q0N3F1_9DIPT</name>
<accession>A0A9Q0N3F1</accession>
<reference evidence="1" key="1">
    <citation type="submission" date="2022-07" db="EMBL/GenBank/DDBJ databases">
        <authorList>
            <person name="Trinca V."/>
            <person name="Uliana J.V.C."/>
            <person name="Torres T.T."/>
            <person name="Ward R.J."/>
            <person name="Monesi N."/>
        </authorList>
    </citation>
    <scope>NUCLEOTIDE SEQUENCE</scope>
    <source>
        <strain evidence="1">HSMRA1968</strain>
        <tissue evidence="1">Whole embryos</tissue>
    </source>
</reference>
<dbReference type="EMBL" id="WJQU01000002">
    <property type="protein sequence ID" value="KAJ6641934.1"/>
    <property type="molecule type" value="Genomic_DNA"/>
</dbReference>
<sequence length="49" mass="5796">MSRKHGEDYQGNNFKKIKNKKKFGLWSLLETTKLATTATNLFKHHHGFY</sequence>
<evidence type="ECO:0000313" key="2">
    <source>
        <dbReference type="Proteomes" id="UP001151699"/>
    </source>
</evidence>
<proteinExistence type="predicted"/>
<evidence type="ECO:0000313" key="1">
    <source>
        <dbReference type="EMBL" id="KAJ6641934.1"/>
    </source>
</evidence>
<keyword evidence="2" id="KW-1185">Reference proteome</keyword>
<dbReference type="AlphaFoldDB" id="A0A9Q0N3F1"/>
<gene>
    <name evidence="1" type="ORF">Bhyg_06879</name>
</gene>